<dbReference type="AlphaFoldDB" id="A0A9Q0Y1E5"/>
<accession>A0A9Q0Y1E5</accession>
<name>A0A9Q0Y1E5_9SAUR</name>
<evidence type="ECO:0000313" key="2">
    <source>
        <dbReference type="Proteomes" id="UP001142489"/>
    </source>
</evidence>
<keyword evidence="2" id="KW-1185">Reference proteome</keyword>
<organism evidence="1 2">
    <name type="scientific">Phrynocephalus forsythii</name>
    <dbReference type="NCBI Taxonomy" id="171643"/>
    <lineage>
        <taxon>Eukaryota</taxon>
        <taxon>Metazoa</taxon>
        <taxon>Chordata</taxon>
        <taxon>Craniata</taxon>
        <taxon>Vertebrata</taxon>
        <taxon>Euteleostomi</taxon>
        <taxon>Lepidosauria</taxon>
        <taxon>Squamata</taxon>
        <taxon>Bifurcata</taxon>
        <taxon>Unidentata</taxon>
        <taxon>Episquamata</taxon>
        <taxon>Toxicofera</taxon>
        <taxon>Iguania</taxon>
        <taxon>Acrodonta</taxon>
        <taxon>Agamidae</taxon>
        <taxon>Agaminae</taxon>
        <taxon>Phrynocephalus</taxon>
    </lineage>
</organism>
<sequence>MALKADLEKVKTGEIYRKLMDTAISTIPQLFPTSRNRASTEVFLWSPVFKMGAPSQVDRDEGSQH</sequence>
<evidence type="ECO:0000313" key="1">
    <source>
        <dbReference type="EMBL" id="KAJ7338133.1"/>
    </source>
</evidence>
<comment type="caution">
    <text evidence="1">The sequence shown here is derived from an EMBL/GenBank/DDBJ whole genome shotgun (WGS) entry which is preliminary data.</text>
</comment>
<reference evidence="1" key="1">
    <citation type="journal article" date="2023" name="DNA Res.">
        <title>Chromosome-level genome assembly of Phrynocephalus forsythii using third-generation DNA sequencing and Hi-C analysis.</title>
        <authorList>
            <person name="Qi Y."/>
            <person name="Zhao W."/>
            <person name="Zhao Y."/>
            <person name="Niu C."/>
            <person name="Cao S."/>
            <person name="Zhang Y."/>
        </authorList>
    </citation>
    <scope>NUCLEOTIDE SEQUENCE</scope>
    <source>
        <tissue evidence="1">Muscle</tissue>
    </source>
</reference>
<proteinExistence type="predicted"/>
<dbReference type="EMBL" id="JAPFRF010000003">
    <property type="protein sequence ID" value="KAJ7338133.1"/>
    <property type="molecule type" value="Genomic_DNA"/>
</dbReference>
<gene>
    <name evidence="1" type="ORF">JRQ81_010735</name>
</gene>
<protein>
    <submittedName>
        <fullName evidence="1">Uncharacterized protein</fullName>
    </submittedName>
</protein>
<dbReference type="Proteomes" id="UP001142489">
    <property type="component" value="Unassembled WGS sequence"/>
</dbReference>